<gene>
    <name evidence="2" type="ORF">Ga0123462_1012</name>
</gene>
<proteinExistence type="predicted"/>
<reference evidence="2 3" key="1">
    <citation type="submission" date="2016-12" db="EMBL/GenBank/DDBJ databases">
        <title>Isolation and genomic insights into novel planktonic Zetaproteobacteria from stratified waters of the Chesapeake Bay.</title>
        <authorList>
            <person name="McAllister S.M."/>
            <person name="Kato S."/>
            <person name="Chan C.S."/>
            <person name="Chiu B.K."/>
            <person name="Field E.K."/>
        </authorList>
    </citation>
    <scope>NUCLEOTIDE SEQUENCE [LARGE SCALE GENOMIC DNA]</scope>
    <source>
        <strain evidence="2 3">CP-8</strain>
    </source>
</reference>
<protein>
    <submittedName>
        <fullName evidence="2">Uncharacterized protein</fullName>
    </submittedName>
</protein>
<feature type="transmembrane region" description="Helical" evidence="1">
    <location>
        <begin position="39"/>
        <end position="56"/>
    </location>
</feature>
<name>A0A2K8L7P0_9PROT</name>
<feature type="transmembrane region" description="Helical" evidence="1">
    <location>
        <begin position="77"/>
        <end position="98"/>
    </location>
</feature>
<evidence type="ECO:0000313" key="3">
    <source>
        <dbReference type="Proteomes" id="UP000231637"/>
    </source>
</evidence>
<dbReference type="AlphaFoldDB" id="A0A2K8L7P0"/>
<dbReference type="OrthoDB" id="5294329at2"/>
<feature type="transmembrane region" description="Helical" evidence="1">
    <location>
        <begin position="104"/>
        <end position="120"/>
    </location>
</feature>
<keyword evidence="1" id="KW-1133">Transmembrane helix</keyword>
<organism evidence="2 3">
    <name type="scientific">Mariprofundus ferrinatatus</name>
    <dbReference type="NCBI Taxonomy" id="1921087"/>
    <lineage>
        <taxon>Bacteria</taxon>
        <taxon>Pseudomonadati</taxon>
        <taxon>Pseudomonadota</taxon>
        <taxon>Candidatius Mariprofundia</taxon>
        <taxon>Mariprofundales</taxon>
        <taxon>Mariprofundaceae</taxon>
        <taxon>Mariprofundus</taxon>
    </lineage>
</organism>
<keyword evidence="1" id="KW-0472">Membrane</keyword>
<feature type="transmembrane region" description="Helical" evidence="1">
    <location>
        <begin position="132"/>
        <end position="150"/>
    </location>
</feature>
<accession>A0A2K8L7P0</accession>
<feature type="transmembrane region" description="Helical" evidence="1">
    <location>
        <begin position="7"/>
        <end position="27"/>
    </location>
</feature>
<dbReference type="Proteomes" id="UP000231637">
    <property type="component" value="Chromosome"/>
</dbReference>
<dbReference type="EMBL" id="CP018800">
    <property type="protein sequence ID" value="ATX81881.1"/>
    <property type="molecule type" value="Genomic_DNA"/>
</dbReference>
<dbReference type="RefSeq" id="WP_100265290.1">
    <property type="nucleotide sequence ID" value="NZ_CP018800.1"/>
</dbReference>
<dbReference type="KEGG" id="mfn:Ga0123462_1012"/>
<evidence type="ECO:0000256" key="1">
    <source>
        <dbReference type="SAM" id="Phobius"/>
    </source>
</evidence>
<sequence>MNIDFSLAPWGMTFAAAMFVIGNGVWMNRLARNSAWMGWIMWTLSAIVVLVAAAAIEQQLGNGEGIWASLTSVNAENHWIVVTLYALISIPGAASILFRQPVGWTRLAALATVIIVLIPLGSQLQDPNDPRLALSLGITSAACALIWLWSKLLDCEPEHVRKTVPVEEMDQ</sequence>
<evidence type="ECO:0000313" key="2">
    <source>
        <dbReference type="EMBL" id="ATX81881.1"/>
    </source>
</evidence>
<keyword evidence="1" id="KW-0812">Transmembrane</keyword>
<keyword evidence="3" id="KW-1185">Reference proteome</keyword>